<reference evidence="2" key="1">
    <citation type="submission" date="2018-01" db="EMBL/GenBank/DDBJ databases">
        <title>An insight into the sialome of Amazonian anophelines.</title>
        <authorList>
            <person name="Ribeiro J.M."/>
            <person name="Scarpassa V."/>
            <person name="Calvo E."/>
        </authorList>
    </citation>
    <scope>NUCLEOTIDE SEQUENCE</scope>
    <source>
        <tissue evidence="2">Salivary glands</tissue>
    </source>
</reference>
<dbReference type="EMBL" id="GGFM01010782">
    <property type="protein sequence ID" value="MBW31533.1"/>
    <property type="molecule type" value="Transcribed_RNA"/>
</dbReference>
<accession>A0A2M3ZSR1</accession>
<evidence type="ECO:0000256" key="1">
    <source>
        <dbReference type="SAM" id="SignalP"/>
    </source>
</evidence>
<feature type="signal peptide" evidence="1">
    <location>
        <begin position="1"/>
        <end position="18"/>
    </location>
</feature>
<keyword evidence="1" id="KW-0732">Signal</keyword>
<proteinExistence type="predicted"/>
<sequence>MSILFVVWLCITASPKSAITHVPFARMRMFFVFRSRCAMAGLPSVPKISVCRCTNPLAIERQIVIIWCVVMAVRLRKSYSEPCGK</sequence>
<feature type="chain" id="PRO_5014688718" evidence="1">
    <location>
        <begin position="19"/>
        <end position="85"/>
    </location>
</feature>
<name>A0A2M3ZSR1_9DIPT</name>
<organism evidence="2">
    <name type="scientific">Anopheles braziliensis</name>
    <dbReference type="NCBI Taxonomy" id="58242"/>
    <lineage>
        <taxon>Eukaryota</taxon>
        <taxon>Metazoa</taxon>
        <taxon>Ecdysozoa</taxon>
        <taxon>Arthropoda</taxon>
        <taxon>Hexapoda</taxon>
        <taxon>Insecta</taxon>
        <taxon>Pterygota</taxon>
        <taxon>Neoptera</taxon>
        <taxon>Endopterygota</taxon>
        <taxon>Diptera</taxon>
        <taxon>Nematocera</taxon>
        <taxon>Culicoidea</taxon>
        <taxon>Culicidae</taxon>
        <taxon>Anophelinae</taxon>
        <taxon>Anopheles</taxon>
    </lineage>
</organism>
<protein>
    <submittedName>
        <fullName evidence="2">Putative secreted peptide</fullName>
    </submittedName>
</protein>
<dbReference type="AlphaFoldDB" id="A0A2M3ZSR1"/>
<evidence type="ECO:0000313" key="2">
    <source>
        <dbReference type="EMBL" id="MBW31533.1"/>
    </source>
</evidence>